<feature type="region of interest" description="Disordered" evidence="10">
    <location>
        <begin position="1622"/>
        <end position="1677"/>
    </location>
</feature>
<dbReference type="SMART" id="SM00490">
    <property type="entry name" value="HELICc"/>
    <property type="match status" value="1"/>
</dbReference>
<feature type="region of interest" description="Disordered" evidence="10">
    <location>
        <begin position="502"/>
        <end position="526"/>
    </location>
</feature>
<dbReference type="Gene3D" id="2.160.20.10">
    <property type="entry name" value="Single-stranded right-handed beta-helix, Pectin lyase-like"/>
    <property type="match status" value="1"/>
</dbReference>
<dbReference type="InterPro" id="IPR011050">
    <property type="entry name" value="Pectin_lyase_fold/virulence"/>
</dbReference>
<feature type="compositionally biased region" description="Acidic residues" evidence="10">
    <location>
        <begin position="312"/>
        <end position="326"/>
    </location>
</feature>
<dbReference type="Gene3D" id="3.40.50.300">
    <property type="entry name" value="P-loop containing nucleotide triphosphate hydrolases"/>
    <property type="match status" value="1"/>
</dbReference>
<dbReference type="Gene3D" id="2.20.70.10">
    <property type="match status" value="1"/>
</dbReference>
<protein>
    <submittedName>
        <fullName evidence="14">Helicase SRCAP</fullName>
        <ecNumber evidence="14">3.6.4.-</ecNumber>
    </submittedName>
</protein>
<feature type="domain" description="Helicase ATP-binding" evidence="11">
    <location>
        <begin position="846"/>
        <end position="1011"/>
    </location>
</feature>
<keyword evidence="4 14" id="KW-0378">Hydrolase</keyword>
<reference evidence="14" key="1">
    <citation type="submission" date="2023-06" db="EMBL/GenBank/DDBJ databases">
        <title>Survivors Of The Sea: Transcriptome response of Skeletonema marinoi to long-term dormancy.</title>
        <authorList>
            <person name="Pinder M.I.M."/>
            <person name="Kourtchenko O."/>
            <person name="Robertson E.K."/>
            <person name="Larsson T."/>
            <person name="Maumus F."/>
            <person name="Osuna-Cruz C.M."/>
            <person name="Vancaester E."/>
            <person name="Stenow R."/>
            <person name="Vandepoele K."/>
            <person name="Ploug H."/>
            <person name="Bruchert V."/>
            <person name="Godhe A."/>
            <person name="Topel M."/>
        </authorList>
    </citation>
    <scope>NUCLEOTIDE SEQUENCE</scope>
    <source>
        <strain evidence="14">R05AC</strain>
    </source>
</reference>
<feature type="domain" description="Helicase C-terminal" evidence="12">
    <location>
        <begin position="1384"/>
        <end position="1537"/>
    </location>
</feature>
<dbReference type="EMBL" id="JATAAI010000022">
    <property type="protein sequence ID" value="KAK1738037.1"/>
    <property type="molecule type" value="Genomic_DNA"/>
</dbReference>
<keyword evidence="8" id="KW-0238">DNA-binding</keyword>
<dbReference type="InterPro" id="IPR014001">
    <property type="entry name" value="Helicase_ATP-bd"/>
</dbReference>
<feature type="compositionally biased region" description="Basic and acidic residues" evidence="10">
    <location>
        <begin position="775"/>
        <end position="800"/>
    </location>
</feature>
<dbReference type="EC" id="3.6.4.-" evidence="14"/>
<dbReference type="InterPro" id="IPR014012">
    <property type="entry name" value="HSA_dom"/>
</dbReference>
<evidence type="ECO:0000259" key="13">
    <source>
        <dbReference type="PROSITE" id="PS51204"/>
    </source>
</evidence>
<gene>
    <name evidence="14" type="ORF">QTG54_011331</name>
</gene>
<dbReference type="Gene3D" id="1.20.1280.50">
    <property type="match status" value="1"/>
</dbReference>
<comment type="subcellular location">
    <subcellularLocation>
        <location evidence="1">Nucleus</location>
    </subcellularLocation>
</comment>
<dbReference type="InterPro" id="IPR012334">
    <property type="entry name" value="Pectin_lyas_fold"/>
</dbReference>
<dbReference type="InterPro" id="IPR038718">
    <property type="entry name" value="SNF2-like_sf"/>
</dbReference>
<dbReference type="CDD" id="cd18793">
    <property type="entry name" value="SF2_C_SNF"/>
    <property type="match status" value="1"/>
</dbReference>
<feature type="compositionally biased region" description="Acidic residues" evidence="10">
    <location>
        <begin position="385"/>
        <end position="410"/>
    </location>
</feature>
<dbReference type="Gene3D" id="3.40.50.10810">
    <property type="entry name" value="Tandem AAA-ATPase domain"/>
    <property type="match status" value="1"/>
</dbReference>
<feature type="compositionally biased region" description="Basic residues" evidence="10">
    <location>
        <begin position="1"/>
        <end position="16"/>
    </location>
</feature>
<dbReference type="SUPFAM" id="SSF51126">
    <property type="entry name" value="Pectin lyase-like"/>
    <property type="match status" value="1"/>
</dbReference>
<dbReference type="SMART" id="SM00487">
    <property type="entry name" value="DEXDc"/>
    <property type="match status" value="1"/>
</dbReference>
<dbReference type="Pfam" id="PF07529">
    <property type="entry name" value="HSA"/>
    <property type="match status" value="1"/>
</dbReference>
<dbReference type="Proteomes" id="UP001224775">
    <property type="component" value="Unassembled WGS sequence"/>
</dbReference>
<dbReference type="PANTHER" id="PTHR45685">
    <property type="entry name" value="HELICASE SRCAP-RELATED"/>
    <property type="match status" value="1"/>
</dbReference>
<dbReference type="PROSITE" id="PS51192">
    <property type="entry name" value="HELICASE_ATP_BIND_1"/>
    <property type="match status" value="1"/>
</dbReference>
<evidence type="ECO:0000256" key="9">
    <source>
        <dbReference type="ARBA" id="ARBA00023242"/>
    </source>
</evidence>
<evidence type="ECO:0000256" key="3">
    <source>
        <dbReference type="ARBA" id="ARBA00022741"/>
    </source>
</evidence>
<dbReference type="InterPro" id="IPR050520">
    <property type="entry name" value="INO80/SWR1_helicase"/>
</dbReference>
<dbReference type="GO" id="GO:0004386">
    <property type="term" value="F:helicase activity"/>
    <property type="evidence" value="ECO:0007669"/>
    <property type="project" value="UniProtKB-KW"/>
</dbReference>
<feature type="region of interest" description="Disordered" evidence="10">
    <location>
        <begin position="379"/>
        <end position="478"/>
    </location>
</feature>
<dbReference type="FunFam" id="3.40.50.10810:FF:000005">
    <property type="entry name" value="Photoperiod-independent early flowering 1"/>
    <property type="match status" value="1"/>
</dbReference>
<feature type="compositionally biased region" description="Acidic residues" evidence="10">
    <location>
        <begin position="548"/>
        <end position="557"/>
    </location>
</feature>
<dbReference type="InterPro" id="IPR001650">
    <property type="entry name" value="Helicase_C-like"/>
</dbReference>
<evidence type="ECO:0000313" key="15">
    <source>
        <dbReference type="Proteomes" id="UP001224775"/>
    </source>
</evidence>
<dbReference type="Pfam" id="PF00271">
    <property type="entry name" value="Helicase_C"/>
    <property type="match status" value="1"/>
</dbReference>
<evidence type="ECO:0000256" key="6">
    <source>
        <dbReference type="ARBA" id="ARBA00022840"/>
    </source>
</evidence>
<feature type="domain" description="HSA" evidence="13">
    <location>
        <begin position="100"/>
        <end position="174"/>
    </location>
</feature>
<keyword evidence="3" id="KW-0547">Nucleotide-binding</keyword>
<comment type="caution">
    <text evidence="14">The sequence shown here is derived from an EMBL/GenBank/DDBJ whole genome shotgun (WGS) entry which is preliminary data.</text>
</comment>
<dbReference type="GO" id="GO:0003677">
    <property type="term" value="F:DNA binding"/>
    <property type="evidence" value="ECO:0007669"/>
    <property type="project" value="UniProtKB-KW"/>
</dbReference>
<proteinExistence type="inferred from homology"/>
<evidence type="ECO:0000256" key="7">
    <source>
        <dbReference type="ARBA" id="ARBA00022853"/>
    </source>
</evidence>
<evidence type="ECO:0000256" key="10">
    <source>
        <dbReference type="SAM" id="MobiDB-lite"/>
    </source>
</evidence>
<keyword evidence="5 14" id="KW-0347">Helicase</keyword>
<dbReference type="GO" id="GO:0000812">
    <property type="term" value="C:Swr1 complex"/>
    <property type="evidence" value="ECO:0007669"/>
    <property type="project" value="TreeGrafter"/>
</dbReference>
<feature type="compositionally biased region" description="Acidic residues" evidence="10">
    <location>
        <begin position="459"/>
        <end position="468"/>
    </location>
</feature>
<keyword evidence="7" id="KW-0156">Chromatin regulator</keyword>
<feature type="region of interest" description="Disordered" evidence="10">
    <location>
        <begin position="682"/>
        <end position="800"/>
    </location>
</feature>
<dbReference type="GO" id="GO:0042393">
    <property type="term" value="F:histone binding"/>
    <property type="evidence" value="ECO:0007669"/>
    <property type="project" value="TreeGrafter"/>
</dbReference>
<dbReference type="SUPFAM" id="SSF52540">
    <property type="entry name" value="P-loop containing nucleoside triphosphate hydrolases"/>
    <property type="match status" value="2"/>
</dbReference>
<dbReference type="PANTHER" id="PTHR45685:SF1">
    <property type="entry name" value="HELICASE SRCAP"/>
    <property type="match status" value="1"/>
</dbReference>
<accession>A0AAD8Y2X6</accession>
<evidence type="ECO:0000256" key="4">
    <source>
        <dbReference type="ARBA" id="ARBA00022801"/>
    </source>
</evidence>
<evidence type="ECO:0000259" key="11">
    <source>
        <dbReference type="PROSITE" id="PS51192"/>
    </source>
</evidence>
<dbReference type="InterPro" id="IPR001810">
    <property type="entry name" value="F-box_dom"/>
</dbReference>
<dbReference type="InterPro" id="IPR027417">
    <property type="entry name" value="P-loop_NTPase"/>
</dbReference>
<comment type="similarity">
    <text evidence="2">Belongs to the SNF2/RAD54 helicase family. SWR1 subfamily.</text>
</comment>
<keyword evidence="9" id="KW-0539">Nucleus</keyword>
<dbReference type="CDD" id="cd18003">
    <property type="entry name" value="DEXQc_SRCAP"/>
    <property type="match status" value="1"/>
</dbReference>
<dbReference type="SUPFAM" id="SSF81383">
    <property type="entry name" value="F-box domain"/>
    <property type="match status" value="1"/>
</dbReference>
<dbReference type="Pfam" id="PF12937">
    <property type="entry name" value="F-box-like"/>
    <property type="match status" value="1"/>
</dbReference>
<evidence type="ECO:0000256" key="1">
    <source>
        <dbReference type="ARBA" id="ARBA00004123"/>
    </source>
</evidence>
<evidence type="ECO:0000256" key="2">
    <source>
        <dbReference type="ARBA" id="ARBA00009220"/>
    </source>
</evidence>
<evidence type="ECO:0000313" key="14">
    <source>
        <dbReference type="EMBL" id="KAK1738037.1"/>
    </source>
</evidence>
<keyword evidence="6" id="KW-0067">ATP-binding</keyword>
<organism evidence="14 15">
    <name type="scientific">Skeletonema marinoi</name>
    <dbReference type="NCBI Taxonomy" id="267567"/>
    <lineage>
        <taxon>Eukaryota</taxon>
        <taxon>Sar</taxon>
        <taxon>Stramenopiles</taxon>
        <taxon>Ochrophyta</taxon>
        <taxon>Bacillariophyta</taxon>
        <taxon>Coscinodiscophyceae</taxon>
        <taxon>Thalassiosirophycidae</taxon>
        <taxon>Thalassiosirales</taxon>
        <taxon>Skeletonemataceae</taxon>
        <taxon>Skeletonema</taxon>
        <taxon>Skeletonema marinoi-dohrnii complex</taxon>
    </lineage>
</organism>
<evidence type="ECO:0000256" key="8">
    <source>
        <dbReference type="ARBA" id="ARBA00023125"/>
    </source>
</evidence>
<sequence>MSTTQKKGRGRPRKHPIAASAASSSAAVDLTLTQEQLLTRKTEIQNRLLQLEPQPIIVAPDILISAGGGGVTDNNNNASSTKALFQKLPTSIAKLPIPSTTPSTTTTDKSTHWDFTLKEMLWLSADFQSERKRQISQAKKLSNAIKQYHATLHTRKIRERAEFEARVRRLGAKLNRNVQRGYWKKIERVVGYKQRLDGEEQRKKDMDKHLVFLVRQTEKYGESLTKGSVVDGSDGGSGDDGIAAAGRNQQMTIEEALSQSASLGRRKSTLTSVDYSRMDRDESYNERTFYGERVMVVNTTNARLTSSPTATETEDDADEEYEPSDTEIMEEAENEKSEYIEFLTSFREQCPDDVREEVNKLLEEQEMDLDTLLQRLVEEGQQMEAVEEEEEDSQNPPGEEEVMGEPMEIDESSRVAPRRRHVSFAASHQERTFDPSPSVESILGEDDHEEKDEFHLENEEVDDETTIEAEERLGRDMSYTDEIELLNRENEMSVEELRAMYANMQDGNDESVEGTANNNDDDGEIENDLSMLAEDDCEEKDEFHIESDEKDDETTIEAEEKLGRDMSYKDEIDLLQRESEMSIEELRAMYANVGEGNDTDTQQPQEDEAMKETAMSLLAEDDHEEQDEFHLENVEVDDETTLEAEEKLGRDMSYQDEIDLLKRESEMSVEELRAMYANIEDGGVECDGGKEASTATSALDLLNEDDHEEKDEFHMEEDEVDDETTIEAEEKLGRDMSYEQELSQLQEEGEMSTEELRRLYGLDADEDSTETSTQKPEKRKLEAADDPDDGKSAKKTKNDSDEGIAALQTLAASDEKARQTMLTRPFLLASWVKLRAYQQVGMNWLVSAQSRRLNSILADEMGLGKTLQTISMLAYLASYKGIWGPHLIIVPTSCLVNWEVEFKRFCPGLKVMCYYGNAKRRKELRVGWTKSNMHHVIITSYQLAVQDSFAFKRKKWYYLILDEAHNIKNFESQRWQTLINFNTQRRLLLTGTPLQNNLMELWSLLHFLMPHVFRDRKEFSYWFSNPMDNIIEGNARRNDDLISRLHGIIRPFVLRRLKKDVETQLPGKFEHIVKCQLSRRQMFLYEEFMARSSTRKAMHGGNFMGMMNVLMQLRKVCNHPDLFEPRSVTTPFVMEPLTMSTAACVVDAIEEKSGLERLSPHFLLPLWTMGRGTPSFEKATSVDSIIEEQLNRLVTPNSSILQRAKNARLEEPSPSQQGLDDGLISLLSRIREDEKEEKVARAQAIGEINTRRCGSHSFPYSNRLCGAVTLDQRPLNLPLKVELNAHQIACTPTELLAMRKSQEQRGEDLEELVEKFVFGVPKAGSSKPILVSSKSNSSSMATERALLSNTSDTFKKYFSPYQKAQARLTMCFPDKKLIQFDAGKLQKMATLLRDLKQGGHRVLIFTQMSKMLDVLEAFLNLNGHTYLRLDGGTDVERRQRLMDRFNSDLKVFCFILSTRSGGLGINLTGADTVIFYDSDWNPAMDAQAQDRAHRIGQTREVHIYRMVTEHTIEENILTKAKQKRNLDLLVMDEGKFHAESEGGAVDKADDDDGFTKGSLQNILGVNSEADQMAVEPDQMSKDQVESVMNALEDEDDVKAMHSARKEATDALEEFDESIQYNQDGEEAVSSETKNQKVAQKTSKSKKQTNPSSSHRAVAKTGDKEGKKEEDDEDDKDMEKEFAKWQNKVGIDSSTINESLNPLERYGLHVKEYIDPYYSPFFWAEQQRLAQATSSVDNEWNLEQIEQKKVEEEQRAFEDGDLLATFPEPESLPRQRQLYTREKARVRAEMIKRKLTGENWITKTEQLSGKLFWYNSDTGEAIWEKPPVLKMLEAESIAMSEGWAALPTNPLVSIMEFLLPHPERTQCSMVCRRWRDVSNDASFVFHVWPVEQGALVMDESKLGKNHFRTISDALEAALPGDTIELGDGHYFVNDPGLIVKSPVRIVGDENEPARVILEMSGELVWKARGGWMEGVTIRRPRIAAGGTPSNQIMRIDGGRLNMYNCVFDNSGNIGHCISINGKKSGGSWERAIIKGGSHDKSGLVVANGACIQLIDGCICENSGAAITCRDESVVALSNCILERNGVDAIIKDEHASQSKEDEVMAESAAALILVKD</sequence>
<evidence type="ECO:0000259" key="12">
    <source>
        <dbReference type="PROSITE" id="PS51194"/>
    </source>
</evidence>
<feature type="region of interest" description="Disordered" evidence="10">
    <location>
        <begin position="543"/>
        <end position="564"/>
    </location>
</feature>
<feature type="region of interest" description="Disordered" evidence="10">
    <location>
        <begin position="304"/>
        <end position="326"/>
    </location>
</feature>
<dbReference type="SMART" id="SM00573">
    <property type="entry name" value="HSA"/>
    <property type="match status" value="1"/>
</dbReference>
<dbReference type="PROSITE" id="PS51204">
    <property type="entry name" value="HSA"/>
    <property type="match status" value="1"/>
</dbReference>
<feature type="compositionally biased region" description="Basic and acidic residues" evidence="10">
    <location>
        <begin position="728"/>
        <end position="737"/>
    </location>
</feature>
<dbReference type="PROSITE" id="PS51194">
    <property type="entry name" value="HELICASE_CTER"/>
    <property type="match status" value="1"/>
</dbReference>
<dbReference type="InterPro" id="IPR049730">
    <property type="entry name" value="SNF2/RAD54-like_C"/>
</dbReference>
<dbReference type="GO" id="GO:0006338">
    <property type="term" value="P:chromatin remodeling"/>
    <property type="evidence" value="ECO:0007669"/>
    <property type="project" value="TreeGrafter"/>
</dbReference>
<dbReference type="GO" id="GO:0005524">
    <property type="term" value="F:ATP binding"/>
    <property type="evidence" value="ECO:0007669"/>
    <property type="project" value="UniProtKB-KW"/>
</dbReference>
<feature type="compositionally biased region" description="Acidic residues" evidence="10">
    <location>
        <begin position="702"/>
        <end position="727"/>
    </location>
</feature>
<keyword evidence="15" id="KW-1185">Reference proteome</keyword>
<dbReference type="GO" id="GO:0016887">
    <property type="term" value="F:ATP hydrolysis activity"/>
    <property type="evidence" value="ECO:0007669"/>
    <property type="project" value="TreeGrafter"/>
</dbReference>
<dbReference type="Pfam" id="PF00176">
    <property type="entry name" value="SNF2-rel_dom"/>
    <property type="match status" value="1"/>
</dbReference>
<feature type="region of interest" description="Disordered" evidence="10">
    <location>
        <begin position="1"/>
        <end position="25"/>
    </location>
</feature>
<evidence type="ECO:0000256" key="5">
    <source>
        <dbReference type="ARBA" id="ARBA00022806"/>
    </source>
</evidence>
<dbReference type="InterPro" id="IPR000330">
    <property type="entry name" value="SNF2_N"/>
</dbReference>
<feature type="compositionally biased region" description="Polar residues" evidence="10">
    <location>
        <begin position="1629"/>
        <end position="1654"/>
    </location>
</feature>
<name>A0AAD8Y2X6_9STRA</name>
<dbReference type="InterPro" id="IPR036047">
    <property type="entry name" value="F-box-like_dom_sf"/>
</dbReference>